<dbReference type="PANTHER" id="PTHR47219:SF16">
    <property type="entry name" value="GTPASE ACTIVATING PROTEIN"/>
    <property type="match status" value="1"/>
</dbReference>
<dbReference type="PANTHER" id="PTHR47219">
    <property type="entry name" value="RAB GTPASE-ACTIVATING PROTEIN 1-LIKE"/>
    <property type="match status" value="1"/>
</dbReference>
<sequence>MTNNSAPISNSRRLSLSGENSPNSSAFYEVLYVGKIRISSKRTVKTFIDDSVNRFKTQEAERIKKQESLFNNNKKEIDTCDENQCHGKSKNNSSTDEDKVFHPLMPLPSNKSRHDNKQTSSPVSKSQSSGHLKEDIRVFSDKRLFEEFRERAASTSALEKNPIAKAKESIGNKTMLMQIGRSDIRLIYPDRRQILFNKCLKDIIHCEEGVHHAEYFGFICRDHSSGGSMGYVFKCQSSSVVNDVVTCLRTAHQFVQERIHRENNRTCVSCPMYMYQQLVRDMDGAATNRLAHSILLKRLDKLPEDERNSIMDKLTGAETSDIEEKNEIILVLLKAYCEIKQKSHKHSIEDAMDNKSIFLNEVGGSILRAKRSLTNSFSDMIKRKTSIDGTFLSSVYLNDHSTSPIEECDEDIQIRRRSQTVGSAARDTMQREMVGAGSKIALFIRSSNQSSAPLTPNKNFLGAPERMSPSKLSITGTPRVRRDIFKRVVTPAKHKDSSSTPEKRDYKELWKSAIKQQILLIRMERENKKIIASQFEAEERRQKLDYTQILSPVDDWIDFNSNYDLRNLEIKMHKGIPKAKRGDVWKYLSENRRSDGPWDSSNDFKSVPYSKLKQNLTPHQHSIIIDLGRTFPNHPYFSTSLGPGQLALYNVLKAYSLLDIEVGYCQGLAFVAGVLLMHTNSEEEAFNLLKHIMFELGFRKQYQSDMIGLQIQMYQISRLLHDVQRDIFDHIEEIGIDPSLYATSWFLTIFASNFPLGFVVRVFDLIFLQGIEGLFKVALCLISISKDSILSCKSLDNLMLFMKTEIPEMKLDKLNQALDQAFSLCFSKQLNSYEIEYHVLQEELLTQSNSSADLDLDSLRSENEELKKKLKKYQDLATTESVLRFLPSNQNTFSRHEIVSLLDKALYVNLE</sequence>
<accession>A0A0K2TJT0</accession>
<keyword evidence="1" id="KW-0343">GTPase activation</keyword>
<keyword evidence="3" id="KW-0175">Coiled coil</keyword>
<dbReference type="InterPro" id="IPR006020">
    <property type="entry name" value="PTB/PI_dom"/>
</dbReference>
<dbReference type="OrthoDB" id="295078at2759"/>
<name>A0A0K2TJT0_LEPSM</name>
<dbReference type="GO" id="GO:0005096">
    <property type="term" value="F:GTPase activator activity"/>
    <property type="evidence" value="ECO:0007669"/>
    <property type="project" value="UniProtKB-KW"/>
</dbReference>
<reference evidence="6" key="1">
    <citation type="submission" date="2014-05" db="EMBL/GenBank/DDBJ databases">
        <authorList>
            <person name="Chronopoulou M."/>
        </authorList>
    </citation>
    <scope>NUCLEOTIDE SEQUENCE</scope>
    <source>
        <tissue evidence="6">Whole organism</tissue>
    </source>
</reference>
<dbReference type="Gene3D" id="1.10.472.80">
    <property type="entry name" value="Ypt/Rab-GAP domain of gyp1p, domain 3"/>
    <property type="match status" value="1"/>
</dbReference>
<dbReference type="Gene3D" id="2.30.29.30">
    <property type="entry name" value="Pleckstrin-homology domain (PH domain)/Phosphotyrosine-binding domain (PTB)"/>
    <property type="match status" value="1"/>
</dbReference>
<dbReference type="Gene3D" id="1.10.10.2750">
    <property type="match status" value="1"/>
</dbReference>
<dbReference type="InterPro" id="IPR050302">
    <property type="entry name" value="Rab_GAP_TBC_domain"/>
</dbReference>
<feature type="non-terminal residue" evidence="6">
    <location>
        <position position="911"/>
    </location>
</feature>
<dbReference type="InterPro" id="IPR021785">
    <property type="entry name" value="DUF3350"/>
</dbReference>
<feature type="region of interest" description="Disordered" evidence="4">
    <location>
        <begin position="1"/>
        <end position="21"/>
    </location>
</feature>
<feature type="region of interest" description="Disordered" evidence="4">
    <location>
        <begin position="79"/>
        <end position="132"/>
    </location>
</feature>
<dbReference type="EMBL" id="HACA01008410">
    <property type="protein sequence ID" value="CDW25771.1"/>
    <property type="molecule type" value="Transcribed_RNA"/>
</dbReference>
<dbReference type="InterPro" id="IPR011993">
    <property type="entry name" value="PH-like_dom_sf"/>
</dbReference>
<dbReference type="FunFam" id="1.10.8.270:FF:000001">
    <property type="entry name" value="TBC1 domain family member 1"/>
    <property type="match status" value="1"/>
</dbReference>
<dbReference type="SUPFAM" id="SSF47923">
    <property type="entry name" value="Ypt/Rab-GAP domain of gyp1p"/>
    <property type="match status" value="2"/>
</dbReference>
<protein>
    <submittedName>
        <fullName evidence="6">TBC1 domain family member 4like [Acyrthosiphon pisum]</fullName>
    </submittedName>
</protein>
<evidence type="ECO:0000313" key="6">
    <source>
        <dbReference type="EMBL" id="CDW25771.1"/>
    </source>
</evidence>
<dbReference type="SMART" id="SM00164">
    <property type="entry name" value="TBC"/>
    <property type="match status" value="1"/>
</dbReference>
<dbReference type="SUPFAM" id="SSF50729">
    <property type="entry name" value="PH domain-like"/>
    <property type="match status" value="1"/>
</dbReference>
<evidence type="ECO:0000256" key="1">
    <source>
        <dbReference type="ARBA" id="ARBA00022468"/>
    </source>
</evidence>
<dbReference type="AlphaFoldDB" id="A0A0K2TJT0"/>
<organism evidence="6">
    <name type="scientific">Lepeophtheirus salmonis</name>
    <name type="common">Salmon louse</name>
    <name type="synonym">Caligus salmonis</name>
    <dbReference type="NCBI Taxonomy" id="72036"/>
    <lineage>
        <taxon>Eukaryota</taxon>
        <taxon>Metazoa</taxon>
        <taxon>Ecdysozoa</taxon>
        <taxon>Arthropoda</taxon>
        <taxon>Crustacea</taxon>
        <taxon>Multicrustacea</taxon>
        <taxon>Hexanauplia</taxon>
        <taxon>Copepoda</taxon>
        <taxon>Siphonostomatoida</taxon>
        <taxon>Caligidae</taxon>
        <taxon>Lepeophtheirus</taxon>
    </lineage>
</organism>
<dbReference type="InterPro" id="IPR035969">
    <property type="entry name" value="Rab-GAP_TBC_sf"/>
</dbReference>
<dbReference type="PROSITE" id="PS50086">
    <property type="entry name" value="TBC_RABGAP"/>
    <property type="match status" value="1"/>
</dbReference>
<dbReference type="InterPro" id="IPR000195">
    <property type="entry name" value="Rab-GAP-TBC_dom"/>
</dbReference>
<feature type="compositionally biased region" description="Low complexity" evidence="4">
    <location>
        <begin position="120"/>
        <end position="129"/>
    </location>
</feature>
<keyword evidence="2" id="KW-0597">Phosphoprotein</keyword>
<evidence type="ECO:0000256" key="3">
    <source>
        <dbReference type="SAM" id="Coils"/>
    </source>
</evidence>
<feature type="coiled-coil region" evidence="3">
    <location>
        <begin position="849"/>
        <end position="879"/>
    </location>
</feature>
<dbReference type="SMART" id="SM00462">
    <property type="entry name" value="PTB"/>
    <property type="match status" value="1"/>
</dbReference>
<evidence type="ECO:0000256" key="4">
    <source>
        <dbReference type="SAM" id="MobiDB-lite"/>
    </source>
</evidence>
<evidence type="ECO:0000259" key="5">
    <source>
        <dbReference type="PROSITE" id="PS50086"/>
    </source>
</evidence>
<dbReference type="Gene3D" id="1.10.8.270">
    <property type="entry name" value="putative rabgap domain of human tbc1 domain family member 14 like domains"/>
    <property type="match status" value="1"/>
</dbReference>
<dbReference type="Pfam" id="PF00566">
    <property type="entry name" value="RabGAP-TBC"/>
    <property type="match status" value="1"/>
</dbReference>
<feature type="domain" description="Rab-GAP TBC" evidence="5">
    <location>
        <begin position="575"/>
        <end position="770"/>
    </location>
</feature>
<proteinExistence type="predicted"/>
<evidence type="ECO:0000256" key="2">
    <source>
        <dbReference type="ARBA" id="ARBA00022553"/>
    </source>
</evidence>
<dbReference type="Pfam" id="PF11830">
    <property type="entry name" value="DUF3350"/>
    <property type="match status" value="1"/>
</dbReference>